<keyword evidence="2 3" id="KW-0642">Proline metabolism</keyword>
<evidence type="ECO:0000313" key="5">
    <source>
        <dbReference type="EMBL" id="CAG7730752.1"/>
    </source>
</evidence>
<organism evidence="5 6">
    <name type="scientific">Allacma fusca</name>
    <dbReference type="NCBI Taxonomy" id="39272"/>
    <lineage>
        <taxon>Eukaryota</taxon>
        <taxon>Metazoa</taxon>
        <taxon>Ecdysozoa</taxon>
        <taxon>Arthropoda</taxon>
        <taxon>Hexapoda</taxon>
        <taxon>Collembola</taxon>
        <taxon>Symphypleona</taxon>
        <taxon>Sminthuridae</taxon>
        <taxon>Allacma</taxon>
    </lineage>
</organism>
<keyword evidence="3" id="KW-0274">FAD</keyword>
<dbReference type="PANTHER" id="PTHR13914">
    <property type="entry name" value="PROLINE OXIDASE"/>
    <property type="match status" value="1"/>
</dbReference>
<dbReference type="InterPro" id="IPR015659">
    <property type="entry name" value="Proline_oxidase"/>
</dbReference>
<dbReference type="AlphaFoldDB" id="A0A8J2K289"/>
<dbReference type="PANTHER" id="PTHR13914:SF0">
    <property type="entry name" value="PROLINE DEHYDROGENASE 1, MITOCHONDRIAL"/>
    <property type="match status" value="1"/>
</dbReference>
<accession>A0A8J2K289</accession>
<dbReference type="OrthoDB" id="5464at2759"/>
<name>A0A8J2K289_9HEXA</name>
<comment type="similarity">
    <text evidence="1 3">Belongs to the proline oxidase family.</text>
</comment>
<comment type="cofactor">
    <cofactor evidence="3">
        <name>FAD</name>
        <dbReference type="ChEBI" id="CHEBI:57692"/>
    </cofactor>
</comment>
<evidence type="ECO:0000256" key="3">
    <source>
        <dbReference type="RuleBase" id="RU364054"/>
    </source>
</evidence>
<comment type="function">
    <text evidence="3">Converts proline to delta-1-pyrroline-5-carboxylate.</text>
</comment>
<feature type="domain" description="Proline dehydrogenase" evidence="4">
    <location>
        <begin position="162"/>
        <end position="608"/>
    </location>
</feature>
<dbReference type="GO" id="GO:0010133">
    <property type="term" value="P:L-proline catabolic process to L-glutamate"/>
    <property type="evidence" value="ECO:0007669"/>
    <property type="project" value="TreeGrafter"/>
</dbReference>
<evidence type="ECO:0000259" key="4">
    <source>
        <dbReference type="Pfam" id="PF01619"/>
    </source>
</evidence>
<reference evidence="5" key="1">
    <citation type="submission" date="2021-06" db="EMBL/GenBank/DDBJ databases">
        <authorList>
            <person name="Hodson N. C."/>
            <person name="Mongue J. A."/>
            <person name="Jaron S. K."/>
        </authorList>
    </citation>
    <scope>NUCLEOTIDE SEQUENCE</scope>
</reference>
<keyword evidence="3" id="KW-0285">Flavoprotein</keyword>
<protein>
    <recommendedName>
        <fullName evidence="3">Proline dehydrogenase</fullName>
        <ecNumber evidence="3">1.5.5.2</ecNumber>
    </recommendedName>
</protein>
<comment type="catalytic activity">
    <reaction evidence="3">
        <text>L-proline + a quinone = (S)-1-pyrroline-5-carboxylate + a quinol + H(+)</text>
        <dbReference type="Rhea" id="RHEA:23784"/>
        <dbReference type="ChEBI" id="CHEBI:15378"/>
        <dbReference type="ChEBI" id="CHEBI:17388"/>
        <dbReference type="ChEBI" id="CHEBI:24646"/>
        <dbReference type="ChEBI" id="CHEBI:60039"/>
        <dbReference type="ChEBI" id="CHEBI:132124"/>
        <dbReference type="EC" id="1.5.5.2"/>
    </reaction>
</comment>
<dbReference type="InterPro" id="IPR002872">
    <property type="entry name" value="Proline_DH_dom"/>
</dbReference>
<keyword evidence="3" id="KW-0560">Oxidoreductase</keyword>
<keyword evidence="6" id="KW-1185">Reference proteome</keyword>
<gene>
    <name evidence="5" type="ORF">AFUS01_LOCUS19373</name>
</gene>
<dbReference type="FunFam" id="3.20.20.220:FF:000012">
    <property type="entry name" value="Proline dehydrogenase"/>
    <property type="match status" value="1"/>
</dbReference>
<evidence type="ECO:0000256" key="2">
    <source>
        <dbReference type="ARBA" id="ARBA00023062"/>
    </source>
</evidence>
<dbReference type="EC" id="1.5.5.2" evidence="3"/>
<comment type="caution">
    <text evidence="5">The sequence shown here is derived from an EMBL/GenBank/DDBJ whole genome shotgun (WGS) entry which is preliminary data.</text>
</comment>
<dbReference type="GO" id="GO:0004657">
    <property type="term" value="F:proline dehydrogenase activity"/>
    <property type="evidence" value="ECO:0007669"/>
    <property type="project" value="UniProtKB-EC"/>
</dbReference>
<proteinExistence type="inferred from homology"/>
<evidence type="ECO:0000313" key="6">
    <source>
        <dbReference type="Proteomes" id="UP000708208"/>
    </source>
</evidence>
<evidence type="ECO:0000256" key="1">
    <source>
        <dbReference type="ARBA" id="ARBA00005869"/>
    </source>
</evidence>
<dbReference type="GO" id="GO:0071949">
    <property type="term" value="F:FAD binding"/>
    <property type="evidence" value="ECO:0007669"/>
    <property type="project" value="TreeGrafter"/>
</dbReference>
<sequence>MAVFRIVHHRRLLLNWIESRSRPSAVIPRKHPSRVIQDLFDSGFGPSHLISVPIRAKTTAASTTLLDSSTASSGEQDVVVRDSLDLTFNDAKAAFRSKTTIEILRAYIVFKLCNVSYLVNNNQKLMNLGRKVLGKTLFHKLMKMTFYGHFVAGENQVAIQPQIQRLRSFGVKAILDYSVEEDITEEQAAKAEMESCNPVAGRDTDIDDREGYVQYKAHEGFADRRAGVGSARTYFYMNEAQCEKNMEIFIEAIEAVSGATKGTGFAAIKVTALGRPQLLLHLSEAIARVHKYVAAVSGKEGYVQDQHIKPDALVKRLERAGAKDPTVQSWLQSMTYDNLGLIHILPWQGVVGAHKKLREAMKVPNLSTGEMQNLLPPLTDVEEEMFNNMMRRLHSIFKVATKLDVRVMVDAEQTYFQPAISRLAMEMARIYNKEKAIVFNTYQCYLKDALHYLSLDLEQSERQNFYFGCKLVRGAYMVQERARASELNYEDPICNDYDATTANYEQCLTECFRRIQRKLGTDKPKQFSIMAATHNEDTVRFAIQKMKEFGIQPADRVICFGQLYGMCDQVSFPLGQSGFSVYKYVPYGPVDGVLPYLSRRAQENSGLLKKIEKEKKLLSQEFKRRLYQGQLSYVPKGKYEPI</sequence>
<dbReference type="GO" id="GO:0005739">
    <property type="term" value="C:mitochondrion"/>
    <property type="evidence" value="ECO:0007669"/>
    <property type="project" value="TreeGrafter"/>
</dbReference>
<dbReference type="Proteomes" id="UP000708208">
    <property type="component" value="Unassembled WGS sequence"/>
</dbReference>
<dbReference type="Pfam" id="PF01619">
    <property type="entry name" value="Pro_dh"/>
    <property type="match status" value="1"/>
</dbReference>
<dbReference type="EMBL" id="CAJVCH010199814">
    <property type="protein sequence ID" value="CAG7730752.1"/>
    <property type="molecule type" value="Genomic_DNA"/>
</dbReference>